<comment type="subcellular location">
    <subcellularLocation>
        <location evidence="1">Cell membrane</location>
        <topology evidence="1">Multi-pass membrane protein</topology>
    </subcellularLocation>
</comment>
<feature type="transmembrane region" description="Helical" evidence="6">
    <location>
        <begin position="84"/>
        <end position="104"/>
    </location>
</feature>
<accession>A0A486XKV1</accession>
<dbReference type="PANTHER" id="PTHR35007:SF2">
    <property type="entry name" value="PILUS ASSEMBLE PROTEIN"/>
    <property type="match status" value="1"/>
</dbReference>
<organism evidence="8">
    <name type="scientific">Rheinheimera sp. BAL341</name>
    <dbReference type="NCBI Taxonomy" id="1708203"/>
    <lineage>
        <taxon>Bacteria</taxon>
        <taxon>Pseudomonadati</taxon>
        <taxon>Pseudomonadota</taxon>
        <taxon>Gammaproteobacteria</taxon>
        <taxon>Chromatiales</taxon>
        <taxon>Chromatiaceae</taxon>
        <taxon>Rheinheimera</taxon>
    </lineage>
</organism>
<dbReference type="GO" id="GO:0005886">
    <property type="term" value="C:plasma membrane"/>
    <property type="evidence" value="ECO:0007669"/>
    <property type="project" value="UniProtKB-SubCell"/>
</dbReference>
<proteinExistence type="predicted"/>
<evidence type="ECO:0000256" key="6">
    <source>
        <dbReference type="SAM" id="Phobius"/>
    </source>
</evidence>
<keyword evidence="3 6" id="KW-0812">Transmembrane</keyword>
<feature type="transmembrane region" description="Helical" evidence="6">
    <location>
        <begin position="41"/>
        <end position="63"/>
    </location>
</feature>
<sequence length="285" mass="31750">MAISLSAAVAVFIGIYAVVEIKRSIPTDDREYMDPLPLLMRLSWPIINFFAHYIGEHLGVEYIERTKLRLRQSGLGYLMTPQQFFGVKLCSALVFALGSLWAMSMLDAPAGLVPVGFALFGFFFPEINLTDRRKKIEKEIIRMLPVYLDFITMAVEAGMNLNGALMQAVDKGPAGALNIEFSKVLRDIKAGVGKLEALRNMSDRVQVREVANLVSALAHAEKSGASVGNTLRIQADQRRVERFQRAEKLAMQAPVKLVGPLVLFIFPTTFIILFFPIVTQLMDIL</sequence>
<keyword evidence="5 6" id="KW-0472">Membrane</keyword>
<name>A0A486XKV1_9GAMM</name>
<feature type="transmembrane region" description="Helical" evidence="6">
    <location>
        <begin position="257"/>
        <end position="278"/>
    </location>
</feature>
<evidence type="ECO:0000256" key="1">
    <source>
        <dbReference type="ARBA" id="ARBA00004651"/>
    </source>
</evidence>
<dbReference type="Pfam" id="PF00482">
    <property type="entry name" value="T2SSF"/>
    <property type="match status" value="1"/>
</dbReference>
<keyword evidence="4 6" id="KW-1133">Transmembrane helix</keyword>
<evidence type="ECO:0000256" key="3">
    <source>
        <dbReference type="ARBA" id="ARBA00022692"/>
    </source>
</evidence>
<evidence type="ECO:0000313" key="8">
    <source>
        <dbReference type="EMBL" id="VHO02306.1"/>
    </source>
</evidence>
<keyword evidence="2" id="KW-1003">Cell membrane</keyword>
<feature type="transmembrane region" description="Helical" evidence="6">
    <location>
        <begin position="110"/>
        <end position="129"/>
    </location>
</feature>
<evidence type="ECO:0000256" key="4">
    <source>
        <dbReference type="ARBA" id="ARBA00022989"/>
    </source>
</evidence>
<protein>
    <submittedName>
        <fullName evidence="8">Type II/IV secretion system protein TadC, associated with Flp pilus assembly</fullName>
    </submittedName>
</protein>
<dbReference type="InterPro" id="IPR018076">
    <property type="entry name" value="T2SS_GspF_dom"/>
</dbReference>
<evidence type="ECO:0000256" key="2">
    <source>
        <dbReference type="ARBA" id="ARBA00022475"/>
    </source>
</evidence>
<evidence type="ECO:0000256" key="5">
    <source>
        <dbReference type="ARBA" id="ARBA00023136"/>
    </source>
</evidence>
<gene>
    <name evidence="8" type="ORF">BAL341_720</name>
</gene>
<dbReference type="AlphaFoldDB" id="A0A486XKV1"/>
<reference evidence="8" key="1">
    <citation type="submission" date="2019-04" db="EMBL/GenBank/DDBJ databases">
        <authorList>
            <person name="Brambilla D."/>
        </authorList>
    </citation>
    <scope>NUCLEOTIDE SEQUENCE</scope>
    <source>
        <strain evidence="8">BAL1</strain>
    </source>
</reference>
<dbReference type="EMBL" id="CAAJGR010000061">
    <property type="protein sequence ID" value="VHO02306.1"/>
    <property type="molecule type" value="Genomic_DNA"/>
</dbReference>
<dbReference type="PANTHER" id="PTHR35007">
    <property type="entry name" value="INTEGRAL MEMBRANE PROTEIN-RELATED"/>
    <property type="match status" value="1"/>
</dbReference>
<feature type="domain" description="Type II secretion system protein GspF" evidence="7">
    <location>
        <begin position="148"/>
        <end position="273"/>
    </location>
</feature>
<evidence type="ECO:0000259" key="7">
    <source>
        <dbReference type="Pfam" id="PF00482"/>
    </source>
</evidence>